<gene>
    <name evidence="6" type="ORF">BSL78_17855</name>
</gene>
<dbReference type="GO" id="GO:0005737">
    <property type="term" value="C:cytoplasm"/>
    <property type="evidence" value="ECO:0007669"/>
    <property type="project" value="UniProtKB-SubCell"/>
</dbReference>
<feature type="domain" description="Cytohesin Ubiquitin Protein Inducing" evidence="5">
    <location>
        <begin position="4"/>
        <end position="40"/>
    </location>
</feature>
<feature type="compositionally biased region" description="Basic residues" evidence="4">
    <location>
        <begin position="774"/>
        <end position="784"/>
    </location>
</feature>
<dbReference type="GO" id="GO:0090162">
    <property type="term" value="P:establishment of epithelial cell polarity"/>
    <property type="evidence" value="ECO:0007669"/>
    <property type="project" value="InterPro"/>
</dbReference>
<keyword evidence="2" id="KW-0963">Cytoplasm</keyword>
<feature type="region of interest" description="Disordered" evidence="4">
    <location>
        <begin position="375"/>
        <end position="413"/>
    </location>
</feature>
<dbReference type="PANTHER" id="PTHR46079:SF2">
    <property type="entry name" value="FERM DOMAIN-CONTAINING PROTEIN"/>
    <property type="match status" value="1"/>
</dbReference>
<keyword evidence="7" id="KW-1185">Reference proteome</keyword>
<feature type="region of interest" description="Disordered" evidence="4">
    <location>
        <begin position="189"/>
        <end position="321"/>
    </location>
</feature>
<evidence type="ECO:0000256" key="1">
    <source>
        <dbReference type="ARBA" id="ARBA00004496"/>
    </source>
</evidence>
<feature type="compositionally biased region" description="Polar residues" evidence="4">
    <location>
        <begin position="506"/>
        <end position="526"/>
    </location>
</feature>
<feature type="domain" description="Cytohesin Ubiquitin Protein Inducing" evidence="5">
    <location>
        <begin position="58"/>
        <end position="139"/>
    </location>
</feature>
<dbReference type="STRING" id="307972.A0A2G8KBA2"/>
<dbReference type="EMBL" id="MRZV01000721">
    <property type="protein sequence ID" value="PIK45284.1"/>
    <property type="molecule type" value="Genomic_DNA"/>
</dbReference>
<feature type="compositionally biased region" description="Basic and acidic residues" evidence="4">
    <location>
        <begin position="211"/>
        <end position="220"/>
    </location>
</feature>
<dbReference type="Pfam" id="PF11819">
    <property type="entry name" value="CUPID"/>
    <property type="match status" value="2"/>
</dbReference>
<comment type="caution">
    <text evidence="6">The sequence shown here is derived from an EMBL/GenBank/DDBJ whole genome shotgun (WGS) entry which is preliminary data.</text>
</comment>
<feature type="compositionally biased region" description="Polar residues" evidence="4">
    <location>
        <begin position="576"/>
        <end position="590"/>
    </location>
</feature>
<accession>A0A2G8KBA2</accession>
<evidence type="ECO:0000313" key="7">
    <source>
        <dbReference type="Proteomes" id="UP000230750"/>
    </source>
</evidence>
<evidence type="ECO:0000313" key="6">
    <source>
        <dbReference type="EMBL" id="PIK45284.1"/>
    </source>
</evidence>
<dbReference type="AlphaFoldDB" id="A0A2G8KBA2"/>
<feature type="compositionally biased region" description="Basic and acidic residues" evidence="4">
    <location>
        <begin position="275"/>
        <end position="304"/>
    </location>
</feature>
<dbReference type="InterPro" id="IPR021774">
    <property type="entry name" value="CUPID"/>
</dbReference>
<name>A0A2G8KBA2_STIJA</name>
<evidence type="ECO:0000256" key="3">
    <source>
        <dbReference type="ARBA" id="ARBA00023054"/>
    </source>
</evidence>
<keyword evidence="3" id="KW-0175">Coiled coil</keyword>
<feature type="region of interest" description="Disordered" evidence="4">
    <location>
        <begin position="815"/>
        <end position="841"/>
    </location>
</feature>
<proteinExistence type="predicted"/>
<evidence type="ECO:0000256" key="4">
    <source>
        <dbReference type="SAM" id="MobiDB-lite"/>
    </source>
</evidence>
<feature type="region of interest" description="Disordered" evidence="4">
    <location>
        <begin position="621"/>
        <end position="641"/>
    </location>
</feature>
<dbReference type="InterPro" id="IPR047176">
    <property type="entry name" value="FRMD4A/B"/>
</dbReference>
<sequence>MEGEEARKQMVAALKEKKTVLEERLREKIEALKDLCIREASALCPVDRAEYRRLSFLMIAQCEITNIVPDEYPKTPGEPFPKFQRRMTTSYKLSEKHVKEESLNSGNYELSRLEKEFEIQSNIVTAARKLANDPNISKKVRKTRREAYKNSARRLDKIYKELNKLRLQLGLAITDRISSDVQADLDHMESSGRRLSFTGTLPKSLSRGRSKTRESPETKRSKSVPRQLLDNVTSPAINRNDKVAMQRAPSPVISFTDYDSKDSASNLSTKPPHGRKQDINHYETVPRDSPRRTEDGIAGDRHSYGTDTSSLSSSSSKGLFNRTNSEYSVSVRSSSSSKSAPIIYQSLQRLPRSSKGASGSIEDFRIRSGSNTSLEYDKRVRRKGSAETIASQQRPTPPSLLFSENSPNSPPPVYGTVPRSYIQMGRYYESPELSSPVHEVKPSPKHAVSMHNLPQAIHSEHSAMYGNLIDVVEDESRDQGINLPQGRYNVPKRNVEDQYHYSYTQADRGNHLSSPRRGGQSSHPENSLSSRRRHNSFSSQHSNSSQSSLTSHQSHSSQRSQRSQSSQRSQAPQVMMNGTRNPGSHNTTPIKQPPPPSVPVSYASEGHHYRMSNERTAYPDQYHSHHQRDDPYRQHQASPQRYDHYQSRDEYDYHMEPPALYRDEPNDFYTDQQYDDSFQSSYHHDEMAPAGHHNGEAQRSFTTQQSYSQSGLTIRAVSTPSNQSSPVPQPAPAYMTSAPAVSRSPHPPVYGTTIAVSKVHYQPVTPMTCEPVTRKKKHHSHHMAGRGSRGGYSPYIEDIEYAADIDEYAEGDDYFDENSSWSSEREINQSHPGKIRAGTLV</sequence>
<dbReference type="PANTHER" id="PTHR46079">
    <property type="entry name" value="FERM DOMAIN-CONTAINING PROTEIN 4"/>
    <property type="match status" value="1"/>
</dbReference>
<feature type="region of interest" description="Disordered" evidence="4">
    <location>
        <begin position="683"/>
        <end position="745"/>
    </location>
</feature>
<protein>
    <submittedName>
        <fullName evidence="6">Putative FERM domain-containing protein 4A isoform X3</fullName>
    </submittedName>
</protein>
<reference evidence="6 7" key="1">
    <citation type="journal article" date="2017" name="PLoS Biol.">
        <title>The sea cucumber genome provides insights into morphological evolution and visceral regeneration.</title>
        <authorList>
            <person name="Zhang X."/>
            <person name="Sun L."/>
            <person name="Yuan J."/>
            <person name="Sun Y."/>
            <person name="Gao Y."/>
            <person name="Zhang L."/>
            <person name="Li S."/>
            <person name="Dai H."/>
            <person name="Hamel J.F."/>
            <person name="Liu C."/>
            <person name="Yu Y."/>
            <person name="Liu S."/>
            <person name="Lin W."/>
            <person name="Guo K."/>
            <person name="Jin S."/>
            <person name="Xu P."/>
            <person name="Storey K.B."/>
            <person name="Huan P."/>
            <person name="Zhang T."/>
            <person name="Zhou Y."/>
            <person name="Zhang J."/>
            <person name="Lin C."/>
            <person name="Li X."/>
            <person name="Xing L."/>
            <person name="Huo D."/>
            <person name="Sun M."/>
            <person name="Wang L."/>
            <person name="Mercier A."/>
            <person name="Li F."/>
            <person name="Yang H."/>
            <person name="Xiang J."/>
        </authorList>
    </citation>
    <scope>NUCLEOTIDE SEQUENCE [LARGE SCALE GENOMIC DNA]</scope>
    <source>
        <strain evidence="6">Shaxun</strain>
        <tissue evidence="6">Muscle</tissue>
    </source>
</reference>
<feature type="region of interest" description="Disordered" evidence="4">
    <location>
        <begin position="506"/>
        <end position="603"/>
    </location>
</feature>
<comment type="subcellular location">
    <subcellularLocation>
        <location evidence="1">Cytoplasm</location>
    </subcellularLocation>
</comment>
<feature type="compositionally biased region" description="Low complexity" evidence="4">
    <location>
        <begin position="536"/>
        <end position="570"/>
    </location>
</feature>
<feature type="region of interest" description="Disordered" evidence="4">
    <location>
        <begin position="771"/>
        <end position="793"/>
    </location>
</feature>
<dbReference type="OrthoDB" id="10063592at2759"/>
<dbReference type="Proteomes" id="UP000230750">
    <property type="component" value="Unassembled WGS sequence"/>
</dbReference>
<organism evidence="6 7">
    <name type="scientific">Stichopus japonicus</name>
    <name type="common">Sea cucumber</name>
    <dbReference type="NCBI Taxonomy" id="307972"/>
    <lineage>
        <taxon>Eukaryota</taxon>
        <taxon>Metazoa</taxon>
        <taxon>Echinodermata</taxon>
        <taxon>Eleutherozoa</taxon>
        <taxon>Echinozoa</taxon>
        <taxon>Holothuroidea</taxon>
        <taxon>Aspidochirotacea</taxon>
        <taxon>Aspidochirotida</taxon>
        <taxon>Stichopodidae</taxon>
        <taxon>Apostichopus</taxon>
    </lineage>
</organism>
<feature type="compositionally biased region" description="Polar residues" evidence="4">
    <location>
        <begin position="697"/>
        <end position="726"/>
    </location>
</feature>
<evidence type="ECO:0000256" key="2">
    <source>
        <dbReference type="ARBA" id="ARBA00022490"/>
    </source>
</evidence>
<evidence type="ECO:0000259" key="5">
    <source>
        <dbReference type="Pfam" id="PF11819"/>
    </source>
</evidence>